<evidence type="ECO:0000256" key="2">
    <source>
        <dbReference type="ARBA" id="ARBA00023125"/>
    </source>
</evidence>
<sequence length="375" mass="40601">MKDMPLYKQIQQAIKAQIALGNLRPGDRIPSEKELAEQFHVSLITTKNALSGLADEGIVVRMKGKGTFVAGEAAFGLRMPPDGKIAAEVLRPAAPAGETPLTGGMIGMIIPSMRTKVEQRLLDGIENAVNERGYTLVIRVSRGSPAKERESIAQLRALGIAGLILFPIGAEQERQTLDFALAQGCPLVLIDRYYTDLDVASVSSDNRAGARTAVAHLAGEGYRRLALLTPPKEHSVVIDRLAGFEEALAEHGIPEETVSRKIVSYDLFNVPKEKATDALEAWIRIHHASFTAIVAIDVELARAAYRALVRVFGTDGAGRKRIVTFDDPEIEGIAYIQQAESAIGESAVALLTEQIRAGMRSEGRHVVPTRLIMSP</sequence>
<keyword evidence="1" id="KW-0805">Transcription regulation</keyword>
<keyword evidence="2" id="KW-0238">DNA-binding</keyword>
<dbReference type="CDD" id="cd07377">
    <property type="entry name" value="WHTH_GntR"/>
    <property type="match status" value="1"/>
</dbReference>
<gene>
    <name evidence="5" type="ORF">ACFFSY_09650</name>
</gene>
<keyword evidence="6" id="KW-1185">Reference proteome</keyword>
<dbReference type="Gene3D" id="1.10.10.10">
    <property type="entry name" value="Winged helix-like DNA-binding domain superfamily/Winged helix DNA-binding domain"/>
    <property type="match status" value="1"/>
</dbReference>
<dbReference type="SMART" id="SM00345">
    <property type="entry name" value="HTH_GNTR"/>
    <property type="match status" value="1"/>
</dbReference>
<dbReference type="Pfam" id="PF13407">
    <property type="entry name" value="Peripla_BP_4"/>
    <property type="match status" value="1"/>
</dbReference>
<dbReference type="InterPro" id="IPR000524">
    <property type="entry name" value="Tscrpt_reg_HTH_GntR"/>
</dbReference>
<dbReference type="SUPFAM" id="SSF53822">
    <property type="entry name" value="Periplasmic binding protein-like I"/>
    <property type="match status" value="1"/>
</dbReference>
<evidence type="ECO:0000256" key="1">
    <source>
        <dbReference type="ARBA" id="ARBA00023015"/>
    </source>
</evidence>
<dbReference type="PANTHER" id="PTHR30146">
    <property type="entry name" value="LACI-RELATED TRANSCRIPTIONAL REPRESSOR"/>
    <property type="match status" value="1"/>
</dbReference>
<accession>A0ABV5KMP8</accession>
<protein>
    <submittedName>
        <fullName evidence="5">GntR family transcriptional regulator</fullName>
    </submittedName>
</protein>
<evidence type="ECO:0000313" key="6">
    <source>
        <dbReference type="Proteomes" id="UP001589747"/>
    </source>
</evidence>
<dbReference type="Pfam" id="PF00392">
    <property type="entry name" value="GntR"/>
    <property type="match status" value="1"/>
</dbReference>
<dbReference type="InterPro" id="IPR036390">
    <property type="entry name" value="WH_DNA-bd_sf"/>
</dbReference>
<dbReference type="SUPFAM" id="SSF46785">
    <property type="entry name" value="Winged helix' DNA-binding domain"/>
    <property type="match status" value="1"/>
</dbReference>
<dbReference type="Proteomes" id="UP001589747">
    <property type="component" value="Unassembled WGS sequence"/>
</dbReference>
<keyword evidence="3" id="KW-0804">Transcription</keyword>
<comment type="caution">
    <text evidence="5">The sequence shown here is derived from an EMBL/GenBank/DDBJ whole genome shotgun (WGS) entry which is preliminary data.</text>
</comment>
<dbReference type="RefSeq" id="WP_377493213.1">
    <property type="nucleotide sequence ID" value="NZ_JBHMDO010000017.1"/>
</dbReference>
<dbReference type="PANTHER" id="PTHR30146:SF109">
    <property type="entry name" value="HTH-TYPE TRANSCRIPTIONAL REGULATOR GALS"/>
    <property type="match status" value="1"/>
</dbReference>
<dbReference type="Gene3D" id="3.40.50.2300">
    <property type="match status" value="2"/>
</dbReference>
<dbReference type="InterPro" id="IPR028082">
    <property type="entry name" value="Peripla_BP_I"/>
</dbReference>
<feature type="domain" description="HTH gntR-type" evidence="4">
    <location>
        <begin position="4"/>
        <end position="72"/>
    </location>
</feature>
<evidence type="ECO:0000313" key="5">
    <source>
        <dbReference type="EMBL" id="MFB9326175.1"/>
    </source>
</evidence>
<evidence type="ECO:0000256" key="3">
    <source>
        <dbReference type="ARBA" id="ARBA00023163"/>
    </source>
</evidence>
<proteinExistence type="predicted"/>
<reference evidence="5 6" key="1">
    <citation type="submission" date="2024-09" db="EMBL/GenBank/DDBJ databases">
        <authorList>
            <person name="Sun Q."/>
            <person name="Mori K."/>
        </authorList>
    </citation>
    <scope>NUCLEOTIDE SEQUENCE [LARGE SCALE GENOMIC DNA]</scope>
    <source>
        <strain evidence="5 6">TISTR 2452</strain>
    </source>
</reference>
<dbReference type="CDD" id="cd06267">
    <property type="entry name" value="PBP1_LacI_sugar_binding-like"/>
    <property type="match status" value="1"/>
</dbReference>
<organism evidence="5 6">
    <name type="scientific">Paenibacillus aurantiacus</name>
    <dbReference type="NCBI Taxonomy" id="1936118"/>
    <lineage>
        <taxon>Bacteria</taxon>
        <taxon>Bacillati</taxon>
        <taxon>Bacillota</taxon>
        <taxon>Bacilli</taxon>
        <taxon>Bacillales</taxon>
        <taxon>Paenibacillaceae</taxon>
        <taxon>Paenibacillus</taxon>
    </lineage>
</organism>
<dbReference type="EMBL" id="JBHMDO010000017">
    <property type="protein sequence ID" value="MFB9326175.1"/>
    <property type="molecule type" value="Genomic_DNA"/>
</dbReference>
<dbReference type="InterPro" id="IPR036388">
    <property type="entry name" value="WH-like_DNA-bd_sf"/>
</dbReference>
<evidence type="ECO:0000259" key="4">
    <source>
        <dbReference type="PROSITE" id="PS50949"/>
    </source>
</evidence>
<dbReference type="PRINTS" id="PR00035">
    <property type="entry name" value="HTHGNTR"/>
</dbReference>
<dbReference type="InterPro" id="IPR025997">
    <property type="entry name" value="SBP_2_dom"/>
</dbReference>
<dbReference type="PROSITE" id="PS50949">
    <property type="entry name" value="HTH_GNTR"/>
    <property type="match status" value="1"/>
</dbReference>
<name>A0ABV5KMP8_9BACL</name>